<dbReference type="AlphaFoldDB" id="A0AAD7EVM1"/>
<reference evidence="2" key="1">
    <citation type="submission" date="2023-03" db="EMBL/GenBank/DDBJ databases">
        <title>Massive genome expansion in bonnet fungi (Mycena s.s.) driven by repeated elements and novel gene families across ecological guilds.</title>
        <authorList>
            <consortium name="Lawrence Berkeley National Laboratory"/>
            <person name="Harder C.B."/>
            <person name="Miyauchi S."/>
            <person name="Viragh M."/>
            <person name="Kuo A."/>
            <person name="Thoen E."/>
            <person name="Andreopoulos B."/>
            <person name="Lu D."/>
            <person name="Skrede I."/>
            <person name="Drula E."/>
            <person name="Henrissat B."/>
            <person name="Morin E."/>
            <person name="Kohler A."/>
            <person name="Barry K."/>
            <person name="LaButti K."/>
            <person name="Morin E."/>
            <person name="Salamov A."/>
            <person name="Lipzen A."/>
            <person name="Mereny Z."/>
            <person name="Hegedus B."/>
            <person name="Baldrian P."/>
            <person name="Stursova M."/>
            <person name="Weitz H."/>
            <person name="Taylor A."/>
            <person name="Grigoriev I.V."/>
            <person name="Nagy L.G."/>
            <person name="Martin F."/>
            <person name="Kauserud H."/>
        </authorList>
    </citation>
    <scope>NUCLEOTIDE SEQUENCE</scope>
    <source>
        <strain evidence="2">CBHHK002</strain>
    </source>
</reference>
<comment type="caution">
    <text evidence="2">The sequence shown here is derived from an EMBL/GenBank/DDBJ whole genome shotgun (WGS) entry which is preliminary data.</text>
</comment>
<organism evidence="2 3">
    <name type="scientific">Mycena albidolilacea</name>
    <dbReference type="NCBI Taxonomy" id="1033008"/>
    <lineage>
        <taxon>Eukaryota</taxon>
        <taxon>Fungi</taxon>
        <taxon>Dikarya</taxon>
        <taxon>Basidiomycota</taxon>
        <taxon>Agaricomycotina</taxon>
        <taxon>Agaricomycetes</taxon>
        <taxon>Agaricomycetidae</taxon>
        <taxon>Agaricales</taxon>
        <taxon>Marasmiineae</taxon>
        <taxon>Mycenaceae</taxon>
        <taxon>Mycena</taxon>
    </lineage>
</organism>
<proteinExistence type="predicted"/>
<accession>A0AAD7EVM1</accession>
<evidence type="ECO:0000256" key="1">
    <source>
        <dbReference type="SAM" id="MobiDB-lite"/>
    </source>
</evidence>
<feature type="compositionally biased region" description="Basic and acidic residues" evidence="1">
    <location>
        <begin position="105"/>
        <end position="120"/>
    </location>
</feature>
<feature type="region of interest" description="Disordered" evidence="1">
    <location>
        <begin position="71"/>
        <end position="184"/>
    </location>
</feature>
<name>A0AAD7EVM1_9AGAR</name>
<evidence type="ECO:0000313" key="3">
    <source>
        <dbReference type="Proteomes" id="UP001218218"/>
    </source>
</evidence>
<protein>
    <submittedName>
        <fullName evidence="2">Uncharacterized protein</fullName>
    </submittedName>
</protein>
<feature type="compositionally biased region" description="Basic and acidic residues" evidence="1">
    <location>
        <begin position="167"/>
        <end position="177"/>
    </location>
</feature>
<feature type="region of interest" description="Disordered" evidence="1">
    <location>
        <begin position="1"/>
        <end position="25"/>
    </location>
</feature>
<dbReference type="EMBL" id="JARIHO010000010">
    <property type="protein sequence ID" value="KAJ7354417.1"/>
    <property type="molecule type" value="Genomic_DNA"/>
</dbReference>
<sequence length="231" mass="24130">MNTGADTEGTELAGQEGWVRRKKGSGRSTILYMSDVREVQAHTQGGTDSGACKGDQYQCTVIDRCIGTLTSPLVRVGNDRPGGREEGGRKESERGQGTVVEDEQEVNRVGKEGDGEEGRRRGGGKGRGGSEGGGDVERAREGEAAGVAQQCTRLTAPISMSSARKTNVGERGKKGGIEEEEGMVQGRDGGALGLVVARAESAQGVLSITPFVDGAVAMPYQEACVKEDEVA</sequence>
<gene>
    <name evidence="2" type="ORF">DFH08DRAFT_804327</name>
</gene>
<dbReference type="Proteomes" id="UP001218218">
    <property type="component" value="Unassembled WGS sequence"/>
</dbReference>
<evidence type="ECO:0000313" key="2">
    <source>
        <dbReference type="EMBL" id="KAJ7354417.1"/>
    </source>
</evidence>
<feature type="compositionally biased region" description="Polar residues" evidence="1">
    <location>
        <begin position="149"/>
        <end position="165"/>
    </location>
</feature>
<keyword evidence="3" id="KW-1185">Reference proteome</keyword>
<feature type="compositionally biased region" description="Basic and acidic residues" evidence="1">
    <location>
        <begin position="77"/>
        <end position="94"/>
    </location>
</feature>